<reference evidence="4" key="1">
    <citation type="submission" date="2025-08" db="UniProtKB">
        <authorList>
            <consortium name="RefSeq"/>
        </authorList>
    </citation>
    <scope>IDENTIFICATION</scope>
</reference>
<dbReference type="PANTHER" id="PTHR21596">
    <property type="entry name" value="RIBONUCLEASE P SUBUNIT P38"/>
    <property type="match status" value="1"/>
</dbReference>
<feature type="coiled-coil region" evidence="1">
    <location>
        <begin position="1"/>
        <end position="53"/>
    </location>
</feature>
<keyword evidence="1" id="KW-0175">Coiled coil</keyword>
<dbReference type="RefSeq" id="XP_010911107.1">
    <property type="nucleotide sequence ID" value="XM_010912805.1"/>
</dbReference>
<sequence>MEDIDNLLRAYDEEIQKIQRISRDHSRRIFEENEKLMAELDAKRKELDLRRKQVDMLAVQNKIDTRKLDLKKQKNARKDGSQLASMEQKKADENVLGLVEEQKREKEAALRKILQLEKQLAAKQKLELEIQQLRGQLQVMKHRGRKRRLSEEESEISESEIDDYEEKFYLHLKDGKLKVKNTDTLYKCPFCAGKKKQDYNYKDLLQHANGVGTSNRKAKVKA</sequence>
<evidence type="ECO:0000313" key="3">
    <source>
        <dbReference type="Proteomes" id="UP000504607"/>
    </source>
</evidence>
<evidence type="ECO:0000256" key="1">
    <source>
        <dbReference type="SAM" id="Coils"/>
    </source>
</evidence>
<dbReference type="InterPro" id="IPR005381">
    <property type="entry name" value="Znf-XS_domain"/>
</dbReference>
<evidence type="ECO:0000313" key="4">
    <source>
        <dbReference type="RefSeq" id="XP_010911107.1"/>
    </source>
</evidence>
<feature type="coiled-coil region" evidence="1">
    <location>
        <begin position="99"/>
        <end position="167"/>
    </location>
</feature>
<feature type="domain" description="Zinc finger-XS" evidence="2">
    <location>
        <begin position="188"/>
        <end position="222"/>
    </location>
</feature>
<dbReference type="Pfam" id="PF03470">
    <property type="entry name" value="zf-XS"/>
    <property type="match status" value="1"/>
</dbReference>
<gene>
    <name evidence="4" type="primary">LOC105037104</name>
</gene>
<name>A0A6I9QNQ3_ELAGV</name>
<organism evidence="3 4">
    <name type="scientific">Elaeis guineensis var. tenera</name>
    <name type="common">Oil palm</name>
    <dbReference type="NCBI Taxonomy" id="51953"/>
    <lineage>
        <taxon>Eukaryota</taxon>
        <taxon>Viridiplantae</taxon>
        <taxon>Streptophyta</taxon>
        <taxon>Embryophyta</taxon>
        <taxon>Tracheophyta</taxon>
        <taxon>Spermatophyta</taxon>
        <taxon>Magnoliopsida</taxon>
        <taxon>Liliopsida</taxon>
        <taxon>Arecaceae</taxon>
        <taxon>Arecoideae</taxon>
        <taxon>Cocoseae</taxon>
        <taxon>Elaeidinae</taxon>
        <taxon>Elaeis</taxon>
    </lineage>
</organism>
<keyword evidence="3" id="KW-1185">Reference proteome</keyword>
<dbReference type="InterPro" id="IPR045177">
    <property type="entry name" value="FDM1-5/IDN2"/>
</dbReference>
<feature type="non-terminal residue" evidence="4">
    <location>
        <position position="222"/>
    </location>
</feature>
<dbReference type="Proteomes" id="UP000504607">
    <property type="component" value="Unplaced"/>
</dbReference>
<dbReference type="PANTHER" id="PTHR21596:SF3">
    <property type="entry name" value="FACTOR OF DNA METHYLATION 1-RELATED"/>
    <property type="match status" value="1"/>
</dbReference>
<protein>
    <submittedName>
        <fullName evidence="4">Factor of DNA methylation 5</fullName>
    </submittedName>
</protein>
<evidence type="ECO:0000259" key="2">
    <source>
        <dbReference type="Pfam" id="PF03470"/>
    </source>
</evidence>
<dbReference type="OrthoDB" id="607743at2759"/>
<accession>A0A6I9QNQ3</accession>
<dbReference type="AlphaFoldDB" id="A0A6I9QNQ3"/>
<dbReference type="InParanoid" id="A0A6I9QNQ3"/>
<proteinExistence type="predicted"/>
<dbReference type="GO" id="GO:0080188">
    <property type="term" value="P:gene silencing by siRNA-directed DNA methylation"/>
    <property type="evidence" value="ECO:0007669"/>
    <property type="project" value="InterPro"/>
</dbReference>